<sequence length="102" mass="11454">MKRVVNGKVFDTGTAKLLSSFYFGSPGDINFIDESLYRTKRGAYFLAGEGGANTKYSRQVDNNSWSGGKAIFPLTIEDALEWAETHDTESEVIERYFKLEKA</sequence>
<keyword evidence="2" id="KW-1185">Reference proteome</keyword>
<protein>
    <submittedName>
        <fullName evidence="1">Uncharacterized protein</fullName>
    </submittedName>
</protein>
<dbReference type="KEGG" id="alam:RT761_01033"/>
<dbReference type="AlphaFoldDB" id="A0A7T1AKX5"/>
<gene>
    <name evidence="1" type="ORF">RT761_01033</name>
</gene>
<dbReference type="EMBL" id="CP065383">
    <property type="protein sequence ID" value="QPM67820.1"/>
    <property type="molecule type" value="Genomic_DNA"/>
</dbReference>
<evidence type="ECO:0000313" key="2">
    <source>
        <dbReference type="Proteomes" id="UP000594463"/>
    </source>
</evidence>
<evidence type="ECO:0000313" key="1">
    <source>
        <dbReference type="EMBL" id="QPM67820.1"/>
    </source>
</evidence>
<name>A0A7T1AKX5_ATRLM</name>
<organism evidence="1 2">
    <name type="scientific">Atribacter laminatus</name>
    <dbReference type="NCBI Taxonomy" id="2847778"/>
    <lineage>
        <taxon>Bacteria</taxon>
        <taxon>Pseudomonadati</taxon>
        <taxon>Atribacterota</taxon>
        <taxon>Atribacteria</taxon>
        <taxon>Atribacterales</taxon>
        <taxon>Atribacteraceae</taxon>
        <taxon>Atribacter</taxon>
    </lineage>
</organism>
<dbReference type="Proteomes" id="UP000594463">
    <property type="component" value="Chromosome"/>
</dbReference>
<reference evidence="1 2" key="1">
    <citation type="journal article" date="2021" name="Nat. Commun.">
        <title>Isolation of a member of the candidate phylum Atribacteria reveals a unique cell membrane structure.</title>
        <authorList>
            <person name="Taiki K."/>
            <person name="Nobu M.K."/>
            <person name="Kusada H."/>
            <person name="Meng X.-Y."/>
            <person name="Hosoki N."/>
            <person name="Uematsu K."/>
            <person name="Yoshioka H."/>
            <person name="Kamagata Y."/>
            <person name="Tamaki H."/>
        </authorList>
    </citation>
    <scope>NUCLEOTIDE SEQUENCE [LARGE SCALE GENOMIC DNA]</scope>
    <source>
        <strain evidence="1 2">RT761</strain>
    </source>
</reference>
<accession>A0A7T1AKX5</accession>
<proteinExistence type="predicted"/>
<dbReference type="RefSeq" id="WP_218113000.1">
    <property type="nucleotide sequence ID" value="NZ_CP065383.1"/>
</dbReference>